<dbReference type="OrthoDB" id="2513043at2"/>
<dbReference type="SUPFAM" id="SSF58104">
    <property type="entry name" value="Methyl-accepting chemotaxis protein (MCP) signaling domain"/>
    <property type="match status" value="1"/>
</dbReference>
<dbReference type="STRING" id="1236976.JCM16418_4263"/>
<gene>
    <name evidence="11" type="ORF">JCM16418_4263</name>
</gene>
<keyword evidence="3 8" id="KW-0472">Membrane</keyword>
<keyword evidence="7" id="KW-0175">Coiled coil</keyword>
<evidence type="ECO:0000256" key="3">
    <source>
        <dbReference type="ARBA" id="ARBA00023136"/>
    </source>
</evidence>
<protein>
    <submittedName>
        <fullName evidence="11">Methyl-accepting chemotaxis protein</fullName>
    </submittedName>
</protein>
<accession>W7Z733</accession>
<proteinExistence type="inferred from homology"/>
<dbReference type="Gene3D" id="1.10.287.950">
    <property type="entry name" value="Methyl-accepting chemotaxis protein"/>
    <property type="match status" value="1"/>
</dbReference>
<keyword evidence="2" id="KW-1003">Cell membrane</keyword>
<evidence type="ECO:0000256" key="6">
    <source>
        <dbReference type="PROSITE-ProRule" id="PRU00284"/>
    </source>
</evidence>
<keyword evidence="4 6" id="KW-0807">Transducer</keyword>
<evidence type="ECO:0000256" key="7">
    <source>
        <dbReference type="SAM" id="Coils"/>
    </source>
</evidence>
<evidence type="ECO:0000256" key="8">
    <source>
        <dbReference type="SAM" id="Phobius"/>
    </source>
</evidence>
<comment type="caution">
    <text evidence="11">The sequence shown here is derived from an EMBL/GenBank/DDBJ whole genome shotgun (WGS) entry which is preliminary data.</text>
</comment>
<evidence type="ECO:0000256" key="5">
    <source>
        <dbReference type="ARBA" id="ARBA00029447"/>
    </source>
</evidence>
<dbReference type="InterPro" id="IPR003660">
    <property type="entry name" value="HAMP_dom"/>
</dbReference>
<dbReference type="EMBL" id="BAVZ01000018">
    <property type="protein sequence ID" value="GAF10089.1"/>
    <property type="molecule type" value="Genomic_DNA"/>
</dbReference>
<dbReference type="PANTHER" id="PTHR32089">
    <property type="entry name" value="METHYL-ACCEPTING CHEMOTAXIS PROTEIN MCPB"/>
    <property type="match status" value="1"/>
</dbReference>
<organism evidence="11 12">
    <name type="scientific">Paenibacillus pini JCM 16418</name>
    <dbReference type="NCBI Taxonomy" id="1236976"/>
    <lineage>
        <taxon>Bacteria</taxon>
        <taxon>Bacillati</taxon>
        <taxon>Bacillota</taxon>
        <taxon>Bacilli</taxon>
        <taxon>Bacillales</taxon>
        <taxon>Paenibacillaceae</taxon>
        <taxon>Paenibacillus</taxon>
    </lineage>
</organism>
<dbReference type="CDD" id="cd06225">
    <property type="entry name" value="HAMP"/>
    <property type="match status" value="1"/>
</dbReference>
<evidence type="ECO:0000313" key="12">
    <source>
        <dbReference type="Proteomes" id="UP000019364"/>
    </source>
</evidence>
<comment type="subcellular location">
    <subcellularLocation>
        <location evidence="1">Cell membrane</location>
    </subcellularLocation>
</comment>
<keyword evidence="8" id="KW-0812">Transmembrane</keyword>
<evidence type="ECO:0000256" key="2">
    <source>
        <dbReference type="ARBA" id="ARBA00022475"/>
    </source>
</evidence>
<dbReference type="PROSITE" id="PS50111">
    <property type="entry name" value="CHEMOTAXIS_TRANSDUC_2"/>
    <property type="match status" value="1"/>
</dbReference>
<name>W7Z733_9BACL</name>
<dbReference type="Gene3D" id="6.10.340.10">
    <property type="match status" value="1"/>
</dbReference>
<feature type="transmembrane region" description="Helical" evidence="8">
    <location>
        <begin position="187"/>
        <end position="205"/>
    </location>
</feature>
<dbReference type="SMART" id="SM00283">
    <property type="entry name" value="MA"/>
    <property type="match status" value="1"/>
</dbReference>
<comment type="similarity">
    <text evidence="5">Belongs to the methyl-accepting chemotaxis (MCP) protein family.</text>
</comment>
<dbReference type="SMART" id="SM00304">
    <property type="entry name" value="HAMP"/>
    <property type="match status" value="1"/>
</dbReference>
<dbReference type="GO" id="GO:0005886">
    <property type="term" value="C:plasma membrane"/>
    <property type="evidence" value="ECO:0007669"/>
    <property type="project" value="UniProtKB-SubCell"/>
</dbReference>
<evidence type="ECO:0000259" key="9">
    <source>
        <dbReference type="PROSITE" id="PS50111"/>
    </source>
</evidence>
<sequence>MRLAQKITLSMFALLMMIGMTIGIFGYRMAYRQVEQSVGVELVGCANITTGLIDPADIEALLRGNAASKTKVEQQINSIVELKPIFKEAFILSLEGKILAADQQLQKRGYHAGDTFYFNQTDQAMIRSMKHSLYSNVYTYKQVRLKTGYGPIYKNNDPSQEIVGLMAINFDASIIQQRTLDMILKPYVAGGILLTAAAVAVYFIISRMTRPLTLLTQRVEQIAAGDLTQEPLMFTGRDEVGRLAVSFDQMTSNLRKVISEVHDTSLYVSSYSQELSASAKETGSAGEHHVLVMVELADGADKQLQILGQGAQLVSEMSQFISNISISAEHAMHSASENYEQARNGSLSMRQTAEQMKLANDNMLELGQIIDNLRNQSQEIKNVLDVISEISKETNLLALNASIEAARAGVHGKGFSVVAASVRKLAERSAKSALQIDEIVQHTLSLMEIAGSSMHRTTNQVNQGSEMITAAGITFSQIEEAAEQMTLQSEDISTAVRRLGKRASNLVESIQTIVEVANQNSDIAQTMSASSEEQLAAMEEVDRSAHSLSSLSEKLHLLIEQFKIVK</sequence>
<dbReference type="Pfam" id="PF00672">
    <property type="entry name" value="HAMP"/>
    <property type="match status" value="1"/>
</dbReference>
<evidence type="ECO:0000256" key="4">
    <source>
        <dbReference type="ARBA" id="ARBA00023224"/>
    </source>
</evidence>
<dbReference type="InterPro" id="IPR004089">
    <property type="entry name" value="MCPsignal_dom"/>
</dbReference>
<feature type="domain" description="HAMP" evidence="10">
    <location>
        <begin position="206"/>
        <end position="259"/>
    </location>
</feature>
<dbReference type="eggNOG" id="COG0840">
    <property type="taxonomic scope" value="Bacteria"/>
</dbReference>
<feature type="domain" description="Methyl-accepting transducer" evidence="9">
    <location>
        <begin position="278"/>
        <end position="514"/>
    </location>
</feature>
<dbReference type="RefSeq" id="WP_036652221.1">
    <property type="nucleotide sequence ID" value="NZ_BAVZ01000018.1"/>
</dbReference>
<dbReference type="AlphaFoldDB" id="W7Z733"/>
<evidence type="ECO:0000313" key="11">
    <source>
        <dbReference type="EMBL" id="GAF10089.1"/>
    </source>
</evidence>
<dbReference type="GO" id="GO:0007165">
    <property type="term" value="P:signal transduction"/>
    <property type="evidence" value="ECO:0007669"/>
    <property type="project" value="UniProtKB-KW"/>
</dbReference>
<evidence type="ECO:0000256" key="1">
    <source>
        <dbReference type="ARBA" id="ARBA00004236"/>
    </source>
</evidence>
<feature type="coiled-coil region" evidence="7">
    <location>
        <begin position="356"/>
        <end position="393"/>
    </location>
</feature>
<feature type="transmembrane region" description="Helical" evidence="8">
    <location>
        <begin position="6"/>
        <end position="27"/>
    </location>
</feature>
<dbReference type="Pfam" id="PF00015">
    <property type="entry name" value="MCPsignal"/>
    <property type="match status" value="1"/>
</dbReference>
<evidence type="ECO:0000259" key="10">
    <source>
        <dbReference type="PROSITE" id="PS50885"/>
    </source>
</evidence>
<dbReference type="Proteomes" id="UP000019364">
    <property type="component" value="Unassembled WGS sequence"/>
</dbReference>
<dbReference type="PROSITE" id="PS50885">
    <property type="entry name" value="HAMP"/>
    <property type="match status" value="1"/>
</dbReference>
<dbReference type="PANTHER" id="PTHR32089:SF112">
    <property type="entry name" value="LYSOZYME-LIKE PROTEIN-RELATED"/>
    <property type="match status" value="1"/>
</dbReference>
<keyword evidence="12" id="KW-1185">Reference proteome</keyword>
<reference evidence="11 12" key="1">
    <citation type="journal article" date="2014" name="Genome Announc.">
        <title>Draft Genome Sequence of Paenibacillus pini JCM 16418T, Isolated from the Rhizosphere of Pine Tree.</title>
        <authorList>
            <person name="Yuki M."/>
            <person name="Oshima K."/>
            <person name="Suda W."/>
            <person name="Oshida Y."/>
            <person name="Kitamura K."/>
            <person name="Iida Y."/>
            <person name="Hattori M."/>
            <person name="Ohkuma M."/>
        </authorList>
    </citation>
    <scope>NUCLEOTIDE SEQUENCE [LARGE SCALE GENOMIC DNA]</scope>
    <source>
        <strain evidence="11 12">JCM 16418</strain>
    </source>
</reference>
<keyword evidence="8" id="KW-1133">Transmembrane helix</keyword>